<dbReference type="OrthoDB" id="8503at43668"/>
<name>Z9JW53_9MICO</name>
<evidence type="ECO:0000313" key="2">
    <source>
        <dbReference type="Proteomes" id="UP000023067"/>
    </source>
</evidence>
<organism evidence="1 2">
    <name type="scientific">Brachybacterium phenoliresistens</name>
    <dbReference type="NCBI Taxonomy" id="396014"/>
    <lineage>
        <taxon>Bacteria</taxon>
        <taxon>Bacillati</taxon>
        <taxon>Actinomycetota</taxon>
        <taxon>Actinomycetes</taxon>
        <taxon>Micrococcales</taxon>
        <taxon>Dermabacteraceae</taxon>
        <taxon>Brachybacterium</taxon>
    </lineage>
</organism>
<dbReference type="RefSeq" id="WP_038370616.1">
    <property type="nucleotide sequence ID" value="NZ_KK069989.1"/>
</dbReference>
<proteinExistence type="predicted"/>
<keyword evidence="2" id="KW-1185">Reference proteome</keyword>
<comment type="caution">
    <text evidence="1">The sequence shown here is derived from an EMBL/GenBank/DDBJ whole genome shotgun (WGS) entry which is preliminary data.</text>
</comment>
<dbReference type="HOGENOM" id="CLU_2314801_0_0_11"/>
<dbReference type="PATRIC" id="fig|396014.3.peg.608"/>
<accession>Z9JW53</accession>
<dbReference type="Proteomes" id="UP000023067">
    <property type="component" value="Unassembled WGS sequence"/>
</dbReference>
<protein>
    <submittedName>
        <fullName evidence="1">Uncharacterized protein</fullName>
    </submittedName>
</protein>
<evidence type="ECO:0000313" key="1">
    <source>
        <dbReference type="EMBL" id="EWS82434.1"/>
    </source>
</evidence>
<dbReference type="EMBL" id="JDYK01000003">
    <property type="protein sequence ID" value="EWS82434.1"/>
    <property type="molecule type" value="Genomic_DNA"/>
</dbReference>
<gene>
    <name evidence="1" type="ORF">BF93_10485</name>
</gene>
<sequence length="99" mass="10362">MVREHRCAHAWLSLATRREAEGSALGGGMFDTAADTVRGGKMWAFAYSGHPEVITAQLQQGLAAQGVPHAEALQGVALPERSVGASPQGARARINGLAR</sequence>
<dbReference type="AlphaFoldDB" id="Z9JW53"/>
<reference evidence="1 2" key="1">
    <citation type="submission" date="2014-02" db="EMBL/GenBank/DDBJ databases">
        <title>Genome sequence of Brachybacterium phenoliresistens strain W13A50.</title>
        <authorList>
            <person name="Wang X."/>
        </authorList>
    </citation>
    <scope>NUCLEOTIDE SEQUENCE [LARGE SCALE GENOMIC DNA]</scope>
    <source>
        <strain evidence="1 2">W13A50</strain>
    </source>
</reference>
<dbReference type="STRING" id="396014.BF93_10485"/>